<dbReference type="EMBL" id="GISG01078121">
    <property type="protein sequence ID" value="MBA4631530.1"/>
    <property type="molecule type" value="Transcribed_RNA"/>
</dbReference>
<evidence type="ECO:0008006" key="2">
    <source>
        <dbReference type="Google" id="ProtNLM"/>
    </source>
</evidence>
<organism evidence="1">
    <name type="scientific">Opuntia streptacantha</name>
    <name type="common">Prickly pear cactus</name>
    <name type="synonym">Opuntia cardona</name>
    <dbReference type="NCBI Taxonomy" id="393608"/>
    <lineage>
        <taxon>Eukaryota</taxon>
        <taxon>Viridiplantae</taxon>
        <taxon>Streptophyta</taxon>
        <taxon>Embryophyta</taxon>
        <taxon>Tracheophyta</taxon>
        <taxon>Spermatophyta</taxon>
        <taxon>Magnoliopsida</taxon>
        <taxon>eudicotyledons</taxon>
        <taxon>Gunneridae</taxon>
        <taxon>Pentapetalae</taxon>
        <taxon>Caryophyllales</taxon>
        <taxon>Cactineae</taxon>
        <taxon>Cactaceae</taxon>
        <taxon>Opuntioideae</taxon>
        <taxon>Opuntia</taxon>
    </lineage>
</organism>
<proteinExistence type="predicted"/>
<accession>A0A7C8Z248</accession>
<dbReference type="AlphaFoldDB" id="A0A7C8Z248"/>
<dbReference type="PANTHER" id="PTHR17985:SF16">
    <property type="entry name" value="TRANSPORT_GOLGI ORGANIZATION-LIKE PROTEIN (DUF833)"/>
    <property type="match status" value="1"/>
</dbReference>
<reference evidence="1" key="1">
    <citation type="journal article" date="2013" name="J. Plant Res.">
        <title>Effect of fungi and light on seed germination of three Opuntia species from semiarid lands of central Mexico.</title>
        <authorList>
            <person name="Delgado-Sanchez P."/>
            <person name="Jimenez-Bremont J.F."/>
            <person name="Guerrero-Gonzalez Mde L."/>
            <person name="Flores J."/>
        </authorList>
    </citation>
    <scope>NUCLEOTIDE SEQUENCE</scope>
    <source>
        <tissue evidence="1">Cladode</tissue>
    </source>
</reference>
<name>A0A7C8Z248_OPUST</name>
<reference evidence="1" key="2">
    <citation type="submission" date="2020-07" db="EMBL/GenBank/DDBJ databases">
        <authorList>
            <person name="Vera ALvarez R."/>
            <person name="Arias-Moreno D.M."/>
            <person name="Jimenez-Jacinto V."/>
            <person name="Jimenez-Bremont J.F."/>
            <person name="Swaminathan K."/>
            <person name="Moose S.P."/>
            <person name="Guerrero-Gonzalez M.L."/>
            <person name="Marino-Ramirez L."/>
            <person name="Landsman D."/>
            <person name="Rodriguez-Kessler M."/>
            <person name="Delgado-Sanchez P."/>
        </authorList>
    </citation>
    <scope>NUCLEOTIDE SEQUENCE</scope>
    <source>
        <tissue evidence="1">Cladode</tissue>
    </source>
</reference>
<sequence length="269" mass="30632">MCIAVFMWQAHPLYPFLLLHNRDEYHTRPTNPAGWWEGGEILGGRDEVAGGTWLACSRGGRLAFLTNFRERESLPQAKSRGHLPVRFLQSKKDPSEFAEEVIQEAEQYNGFNLVLTDICSKSMVYVTNRPKNNKPYAFQVSPGIHVLTSASLDTPWPKAERLLCNFKELMNTYGEGEVHANEMVQRLMRDTTKADKSSLPGIYALEFEYQLSSIYIDATDTALGRYGTRSTSVVLVKANGEVYFHEWCLEEEIWKDHVLTYQINKAGAQ</sequence>
<evidence type="ECO:0000313" key="1">
    <source>
        <dbReference type="EMBL" id="MBA4631530.1"/>
    </source>
</evidence>
<protein>
    <recommendedName>
        <fullName evidence="2">Transport and Golgi organization protein 2 homolog</fullName>
    </recommendedName>
</protein>
<dbReference type="InterPro" id="IPR008551">
    <property type="entry name" value="TANGO2"/>
</dbReference>
<dbReference type="Pfam" id="PF05742">
    <property type="entry name" value="TANGO2"/>
    <property type="match status" value="1"/>
</dbReference>
<dbReference type="PANTHER" id="PTHR17985">
    <property type="entry name" value="SER/THR-RICH PROTEIN T10 IN DGCR REGION"/>
    <property type="match status" value="1"/>
</dbReference>